<dbReference type="InterPro" id="IPR024775">
    <property type="entry name" value="DinB-like"/>
</dbReference>
<gene>
    <name evidence="3" type="ORF">DC3_31180</name>
</gene>
<evidence type="ECO:0000313" key="4">
    <source>
        <dbReference type="Proteomes" id="UP000321306"/>
    </source>
</evidence>
<feature type="region of interest" description="Disordered" evidence="1">
    <location>
        <begin position="80"/>
        <end position="100"/>
    </location>
</feature>
<keyword evidence="4" id="KW-1185">Reference proteome</keyword>
<sequence length="166" mass="19173">MVEEKSFLSRLGTSAPEVMERLHQEIRRFQDAIAGAQDHWLTPREEGAWSPAQISEHVMLISRTMAHVLRAYQAPELPPFPKTTGTYVNGKKQSPPYGLPGEGKPWADLEPDWIKAHIRLVQAAEGILDWQDQRTVHHPYFGELNVLEWLQVATFHLIHHRRQMTR</sequence>
<name>A0A511N3P0_DEIC1</name>
<evidence type="ECO:0000313" key="3">
    <source>
        <dbReference type="EMBL" id="GEM47483.1"/>
    </source>
</evidence>
<organism evidence="3 4">
    <name type="scientific">Deinococcus cellulosilyticus (strain DSM 18568 / NBRC 106333 / KACC 11606 / 5516J-15)</name>
    <dbReference type="NCBI Taxonomy" id="1223518"/>
    <lineage>
        <taxon>Bacteria</taxon>
        <taxon>Thermotogati</taxon>
        <taxon>Deinococcota</taxon>
        <taxon>Deinococci</taxon>
        <taxon>Deinococcales</taxon>
        <taxon>Deinococcaceae</taxon>
        <taxon>Deinococcus</taxon>
    </lineage>
</organism>
<comment type="caution">
    <text evidence="3">The sequence shown here is derived from an EMBL/GenBank/DDBJ whole genome shotgun (WGS) entry which is preliminary data.</text>
</comment>
<evidence type="ECO:0000259" key="2">
    <source>
        <dbReference type="Pfam" id="PF12867"/>
    </source>
</evidence>
<dbReference type="Gene3D" id="1.20.120.450">
    <property type="entry name" value="dinb family like domain"/>
    <property type="match status" value="1"/>
</dbReference>
<dbReference type="Proteomes" id="UP000321306">
    <property type="component" value="Unassembled WGS sequence"/>
</dbReference>
<dbReference type="InterPro" id="IPR034660">
    <property type="entry name" value="DinB/YfiT-like"/>
</dbReference>
<dbReference type="Pfam" id="PF12867">
    <property type="entry name" value="DinB_2"/>
    <property type="match status" value="1"/>
</dbReference>
<dbReference type="EMBL" id="BJXB01000013">
    <property type="protein sequence ID" value="GEM47483.1"/>
    <property type="molecule type" value="Genomic_DNA"/>
</dbReference>
<evidence type="ECO:0000256" key="1">
    <source>
        <dbReference type="SAM" id="MobiDB-lite"/>
    </source>
</evidence>
<accession>A0A511N3P0</accession>
<dbReference type="AlphaFoldDB" id="A0A511N3P0"/>
<protein>
    <recommendedName>
        <fullName evidence="2">DinB-like domain-containing protein</fullName>
    </recommendedName>
</protein>
<dbReference type="SUPFAM" id="SSF109854">
    <property type="entry name" value="DinB/YfiT-like putative metalloenzymes"/>
    <property type="match status" value="1"/>
</dbReference>
<dbReference type="OrthoDB" id="69531at2"/>
<dbReference type="RefSeq" id="WP_146885755.1">
    <property type="nucleotide sequence ID" value="NZ_BJXB01000013.1"/>
</dbReference>
<reference evidence="3 4" key="1">
    <citation type="submission" date="2019-07" db="EMBL/GenBank/DDBJ databases">
        <title>Whole genome shotgun sequence of Deinococcus cellulosilyticus NBRC 106333.</title>
        <authorList>
            <person name="Hosoyama A."/>
            <person name="Uohara A."/>
            <person name="Ohji S."/>
            <person name="Ichikawa N."/>
        </authorList>
    </citation>
    <scope>NUCLEOTIDE SEQUENCE [LARGE SCALE GENOMIC DNA]</scope>
    <source>
        <strain evidence="3 4">NBRC 106333</strain>
    </source>
</reference>
<proteinExistence type="predicted"/>
<feature type="domain" description="DinB-like" evidence="2">
    <location>
        <begin position="22"/>
        <end position="164"/>
    </location>
</feature>